<accession>A0A0F9KPJ4</accession>
<dbReference type="EMBL" id="LAZR01013015">
    <property type="protein sequence ID" value="KKM23988.1"/>
    <property type="molecule type" value="Genomic_DNA"/>
</dbReference>
<organism evidence="1">
    <name type="scientific">marine sediment metagenome</name>
    <dbReference type="NCBI Taxonomy" id="412755"/>
    <lineage>
        <taxon>unclassified sequences</taxon>
        <taxon>metagenomes</taxon>
        <taxon>ecological metagenomes</taxon>
    </lineage>
</organism>
<sequence>MLKVIQPDGKYCGNCVQQPVGRRFVPADGSGSNKVLLLGDSPWTNEIASGKNFAGAAGYTSTGCLGGQVMIGLTSLLPTACGVS</sequence>
<name>A0A0F9KPJ4_9ZZZZ</name>
<evidence type="ECO:0000313" key="1">
    <source>
        <dbReference type="EMBL" id="KKM23988.1"/>
    </source>
</evidence>
<dbReference type="AlphaFoldDB" id="A0A0F9KPJ4"/>
<reference evidence="1" key="1">
    <citation type="journal article" date="2015" name="Nature">
        <title>Complex archaea that bridge the gap between prokaryotes and eukaryotes.</title>
        <authorList>
            <person name="Spang A."/>
            <person name="Saw J.H."/>
            <person name="Jorgensen S.L."/>
            <person name="Zaremba-Niedzwiedzka K."/>
            <person name="Martijn J."/>
            <person name="Lind A.E."/>
            <person name="van Eijk R."/>
            <person name="Schleper C."/>
            <person name="Guy L."/>
            <person name="Ettema T.J."/>
        </authorList>
    </citation>
    <scope>NUCLEOTIDE SEQUENCE</scope>
</reference>
<dbReference type="InterPro" id="IPR036895">
    <property type="entry name" value="Uracil-DNA_glycosylase-like_sf"/>
</dbReference>
<comment type="caution">
    <text evidence="1">The sequence shown here is derived from an EMBL/GenBank/DDBJ whole genome shotgun (WGS) entry which is preliminary data.</text>
</comment>
<protein>
    <recommendedName>
        <fullName evidence="2">Uracil-DNA glycosylase-like domain-containing protein</fullName>
    </recommendedName>
</protein>
<dbReference type="Gene3D" id="3.40.470.10">
    <property type="entry name" value="Uracil-DNA glycosylase-like domain"/>
    <property type="match status" value="1"/>
</dbReference>
<evidence type="ECO:0008006" key="2">
    <source>
        <dbReference type="Google" id="ProtNLM"/>
    </source>
</evidence>
<proteinExistence type="predicted"/>
<gene>
    <name evidence="1" type="ORF">LCGC14_1609670</name>
</gene>